<dbReference type="InterPro" id="IPR010264">
    <property type="entry name" value="Self-incomp_S1"/>
</dbReference>
<evidence type="ECO:0000256" key="1">
    <source>
        <dbReference type="ARBA" id="ARBA00004613"/>
    </source>
</evidence>
<comment type="similarity">
    <text evidence="2">Belongs to the plant self-incompatibility (S1) protein family.</text>
</comment>
<keyword evidence="3" id="KW-0713">Self-incompatibility</keyword>
<comment type="subcellular location">
    <subcellularLocation>
        <location evidence="1">Secreted</location>
    </subcellularLocation>
</comment>
<dbReference type="EMBL" id="BPVZ01000001">
    <property type="protein sequence ID" value="GKU86149.1"/>
    <property type="molecule type" value="Genomic_DNA"/>
</dbReference>
<accession>A0AAV5HJS0</accession>
<keyword evidence="5" id="KW-0732">Signal</keyword>
<evidence type="ECO:0000313" key="7">
    <source>
        <dbReference type="Proteomes" id="UP001054252"/>
    </source>
</evidence>
<dbReference type="AlphaFoldDB" id="A0AAV5HJS0"/>
<reference evidence="6 7" key="1">
    <citation type="journal article" date="2021" name="Commun. Biol.">
        <title>The genome of Shorea leprosula (Dipterocarpaceae) highlights the ecological relevance of drought in aseasonal tropical rainforests.</title>
        <authorList>
            <person name="Ng K.K.S."/>
            <person name="Kobayashi M.J."/>
            <person name="Fawcett J.A."/>
            <person name="Hatakeyama M."/>
            <person name="Paape T."/>
            <person name="Ng C.H."/>
            <person name="Ang C.C."/>
            <person name="Tnah L.H."/>
            <person name="Lee C.T."/>
            <person name="Nishiyama T."/>
            <person name="Sese J."/>
            <person name="O'Brien M.J."/>
            <person name="Copetti D."/>
            <person name="Mohd Noor M.I."/>
            <person name="Ong R.C."/>
            <person name="Putra M."/>
            <person name="Sireger I.Z."/>
            <person name="Indrioko S."/>
            <person name="Kosugi Y."/>
            <person name="Izuno A."/>
            <person name="Isagi Y."/>
            <person name="Lee S.L."/>
            <person name="Shimizu K.K."/>
        </authorList>
    </citation>
    <scope>NUCLEOTIDE SEQUENCE [LARGE SCALE GENOMIC DNA]</scope>
    <source>
        <strain evidence="6">214</strain>
    </source>
</reference>
<proteinExistence type="inferred from homology"/>
<dbReference type="PANTHER" id="PTHR33116:SF75">
    <property type="entry name" value="RIBONUCLEASE H PROTEIN"/>
    <property type="match status" value="1"/>
</dbReference>
<protein>
    <submittedName>
        <fullName evidence="6">Uncharacterized protein</fullName>
    </submittedName>
</protein>
<comment type="caution">
    <text evidence="6">The sequence shown here is derived from an EMBL/GenBank/DDBJ whole genome shotgun (WGS) entry which is preliminary data.</text>
</comment>
<gene>
    <name evidence="6" type="ORF">SLEP1_g712</name>
</gene>
<evidence type="ECO:0000256" key="3">
    <source>
        <dbReference type="ARBA" id="ARBA00022471"/>
    </source>
</evidence>
<evidence type="ECO:0000256" key="2">
    <source>
        <dbReference type="ARBA" id="ARBA00005581"/>
    </source>
</evidence>
<dbReference type="Pfam" id="PF05938">
    <property type="entry name" value="Self-incomp_S1"/>
    <property type="match status" value="1"/>
</dbReference>
<evidence type="ECO:0000313" key="6">
    <source>
        <dbReference type="EMBL" id="GKU86149.1"/>
    </source>
</evidence>
<organism evidence="6 7">
    <name type="scientific">Rubroshorea leprosula</name>
    <dbReference type="NCBI Taxonomy" id="152421"/>
    <lineage>
        <taxon>Eukaryota</taxon>
        <taxon>Viridiplantae</taxon>
        <taxon>Streptophyta</taxon>
        <taxon>Embryophyta</taxon>
        <taxon>Tracheophyta</taxon>
        <taxon>Spermatophyta</taxon>
        <taxon>Magnoliopsida</taxon>
        <taxon>eudicotyledons</taxon>
        <taxon>Gunneridae</taxon>
        <taxon>Pentapetalae</taxon>
        <taxon>rosids</taxon>
        <taxon>malvids</taxon>
        <taxon>Malvales</taxon>
        <taxon>Dipterocarpaceae</taxon>
        <taxon>Rubroshorea</taxon>
    </lineage>
</organism>
<keyword evidence="4" id="KW-0964">Secreted</keyword>
<evidence type="ECO:0000256" key="4">
    <source>
        <dbReference type="ARBA" id="ARBA00022525"/>
    </source>
</evidence>
<dbReference type="Proteomes" id="UP001054252">
    <property type="component" value="Unassembled WGS sequence"/>
</dbReference>
<dbReference type="GO" id="GO:0005576">
    <property type="term" value="C:extracellular region"/>
    <property type="evidence" value="ECO:0007669"/>
    <property type="project" value="UniProtKB-SubCell"/>
</dbReference>
<name>A0AAV5HJS0_9ROSI</name>
<dbReference type="GO" id="GO:0060320">
    <property type="term" value="P:rejection of self pollen"/>
    <property type="evidence" value="ECO:0007669"/>
    <property type="project" value="UniProtKB-KW"/>
</dbReference>
<evidence type="ECO:0000256" key="5">
    <source>
        <dbReference type="ARBA" id="ARBA00022729"/>
    </source>
</evidence>
<sequence>MKQITRSYTRLKVNFFKSALYGINVKSEEISEWAESLNCVEGSIPFKYLGIPVGANLRNLSTWTPVVDCLRRKLSNWKCESLSFCGRIVLLNAALSRGDRKIAWVSWEKVCNSIKDGGLGVKDLDRFNMALLGKWRWRLVVEKEALWNRVVEAKYGIHRRRDWEGREVKMNSSYWWKALWKLDKERGSNEGWVYKGVVKTVGEGNDTFFWHEKWCGDAPFREKFNRLFRLTKDKDVVVKNMGEWRNGEMENGSGNGVGVGINHLFFTCDATWAIWHATYAWWGVQAVLTCEGWKHLQQHMGIVQNKKMKEIWKYHVQVVNELQDGKSLNAHCKSTDDDLGQKILSPKGGHFEFGFKVNAFATTLFTCDLWFDQFHTGFKAFEAN</sequence>
<dbReference type="PANTHER" id="PTHR33116">
    <property type="entry name" value="REVERSE TRANSCRIPTASE ZINC-BINDING DOMAIN-CONTAINING PROTEIN-RELATED-RELATED"/>
    <property type="match status" value="1"/>
</dbReference>
<keyword evidence="7" id="KW-1185">Reference proteome</keyword>